<evidence type="ECO:0000259" key="1">
    <source>
        <dbReference type="Pfam" id="PF00561"/>
    </source>
</evidence>
<dbReference type="InterPro" id="IPR000073">
    <property type="entry name" value="AB_hydrolase_1"/>
</dbReference>
<accession>A0AAD4CNQ2</accession>
<organism evidence="2 3">
    <name type="scientific">Aspergillus nanangensis</name>
    <dbReference type="NCBI Taxonomy" id="2582783"/>
    <lineage>
        <taxon>Eukaryota</taxon>
        <taxon>Fungi</taxon>
        <taxon>Dikarya</taxon>
        <taxon>Ascomycota</taxon>
        <taxon>Pezizomycotina</taxon>
        <taxon>Eurotiomycetes</taxon>
        <taxon>Eurotiomycetidae</taxon>
        <taxon>Eurotiales</taxon>
        <taxon>Aspergillaceae</taxon>
        <taxon>Aspergillus</taxon>
        <taxon>Aspergillus subgen. Circumdati</taxon>
    </lineage>
</organism>
<dbReference type="SUPFAM" id="SSF53474">
    <property type="entry name" value="alpha/beta-Hydrolases"/>
    <property type="match status" value="1"/>
</dbReference>
<gene>
    <name evidence="2" type="ORF">FE257_008060</name>
</gene>
<protein>
    <recommendedName>
        <fullName evidence="1">AB hydrolase-1 domain-containing protein</fullName>
    </recommendedName>
</protein>
<dbReference type="Proteomes" id="UP001194746">
    <property type="component" value="Unassembled WGS sequence"/>
</dbReference>
<name>A0AAD4CNQ2_ASPNN</name>
<dbReference type="InterPro" id="IPR050266">
    <property type="entry name" value="AB_hydrolase_sf"/>
</dbReference>
<reference evidence="2" key="2">
    <citation type="submission" date="2020-02" db="EMBL/GenBank/DDBJ databases">
        <authorList>
            <person name="Gilchrist C.L.M."/>
            <person name="Chooi Y.-H."/>
        </authorList>
    </citation>
    <scope>NUCLEOTIDE SEQUENCE</scope>
    <source>
        <strain evidence="2">MST-FP2251</strain>
    </source>
</reference>
<keyword evidence="3" id="KW-1185">Reference proteome</keyword>
<reference evidence="2" key="1">
    <citation type="journal article" date="2019" name="Beilstein J. Org. Chem.">
        <title>Nanangenines: drimane sesquiterpenoids as the dominant metabolite cohort of a novel Australian fungus, Aspergillus nanangensis.</title>
        <authorList>
            <person name="Lacey H.J."/>
            <person name="Gilchrist C.L.M."/>
            <person name="Crombie A."/>
            <person name="Kalaitzis J.A."/>
            <person name="Vuong D."/>
            <person name="Rutledge P.J."/>
            <person name="Turner P."/>
            <person name="Pitt J.I."/>
            <person name="Lacey E."/>
            <person name="Chooi Y.H."/>
            <person name="Piggott A.M."/>
        </authorList>
    </citation>
    <scope>NUCLEOTIDE SEQUENCE</scope>
    <source>
        <strain evidence="2">MST-FP2251</strain>
    </source>
</reference>
<dbReference type="Gene3D" id="3.40.50.1820">
    <property type="entry name" value="alpha/beta hydrolase"/>
    <property type="match status" value="1"/>
</dbReference>
<sequence>MSKSPLPHSQFVHHSNGQTTHYIVDNFTDPWKHPQVETVLIQPGFGRHSAFWYHWVPVLAKKYNVIRRDLRGHGLSSDPTNDYAYTLETVLSEIVDLLDQENVQKIHLLGESTGGMIAVAFAAKYPDRVGSLTVCATPTHLPASAKESWALGYSDWPTACRTLGGRGFCEAMTMSGGIGQPDPSYQKWWLDQASISTGEGLARYAEFLMGLDVRPLKKTVSCPTLILAPLRSRNTSIDDQEAFRDSIKGAELVPIDGQGHEIYVDRARECQEAFVDFLNRISV</sequence>
<dbReference type="GO" id="GO:0047372">
    <property type="term" value="F:monoacylglycerol lipase activity"/>
    <property type="evidence" value="ECO:0007669"/>
    <property type="project" value="TreeGrafter"/>
</dbReference>
<proteinExistence type="predicted"/>
<dbReference type="EMBL" id="VCAU01000040">
    <property type="protein sequence ID" value="KAF9889083.1"/>
    <property type="molecule type" value="Genomic_DNA"/>
</dbReference>
<dbReference type="PRINTS" id="PR00111">
    <property type="entry name" value="ABHYDROLASE"/>
</dbReference>
<dbReference type="PANTHER" id="PTHR43798:SF33">
    <property type="entry name" value="HYDROLASE, PUTATIVE (AFU_ORTHOLOGUE AFUA_2G14860)-RELATED"/>
    <property type="match status" value="1"/>
</dbReference>
<dbReference type="InterPro" id="IPR029058">
    <property type="entry name" value="AB_hydrolase_fold"/>
</dbReference>
<dbReference type="GO" id="GO:0046464">
    <property type="term" value="P:acylglycerol catabolic process"/>
    <property type="evidence" value="ECO:0007669"/>
    <property type="project" value="TreeGrafter"/>
</dbReference>
<evidence type="ECO:0000313" key="3">
    <source>
        <dbReference type="Proteomes" id="UP001194746"/>
    </source>
</evidence>
<feature type="domain" description="AB hydrolase-1" evidence="1">
    <location>
        <begin position="38"/>
        <end position="157"/>
    </location>
</feature>
<comment type="caution">
    <text evidence="2">The sequence shown here is derived from an EMBL/GenBank/DDBJ whole genome shotgun (WGS) entry which is preliminary data.</text>
</comment>
<dbReference type="PANTHER" id="PTHR43798">
    <property type="entry name" value="MONOACYLGLYCEROL LIPASE"/>
    <property type="match status" value="1"/>
</dbReference>
<dbReference type="AlphaFoldDB" id="A0AAD4CNQ2"/>
<evidence type="ECO:0000313" key="2">
    <source>
        <dbReference type="EMBL" id="KAF9889083.1"/>
    </source>
</evidence>
<dbReference type="GO" id="GO:0016020">
    <property type="term" value="C:membrane"/>
    <property type="evidence" value="ECO:0007669"/>
    <property type="project" value="TreeGrafter"/>
</dbReference>
<dbReference type="Pfam" id="PF00561">
    <property type="entry name" value="Abhydrolase_1"/>
    <property type="match status" value="1"/>
</dbReference>